<gene>
    <name evidence="1" type="ORF">SEV965_LOCUS11249</name>
</gene>
<evidence type="ECO:0000313" key="1">
    <source>
        <dbReference type="EMBL" id="CAF1010080.1"/>
    </source>
</evidence>
<evidence type="ECO:0000313" key="2">
    <source>
        <dbReference type="Proteomes" id="UP000663889"/>
    </source>
</evidence>
<proteinExistence type="predicted"/>
<dbReference type="AlphaFoldDB" id="A0A814HH20"/>
<reference evidence="1" key="1">
    <citation type="submission" date="2021-02" db="EMBL/GenBank/DDBJ databases">
        <authorList>
            <person name="Nowell W R."/>
        </authorList>
    </citation>
    <scope>NUCLEOTIDE SEQUENCE</scope>
</reference>
<organism evidence="1 2">
    <name type="scientific">Rotaria sordida</name>
    <dbReference type="NCBI Taxonomy" id="392033"/>
    <lineage>
        <taxon>Eukaryota</taxon>
        <taxon>Metazoa</taxon>
        <taxon>Spiralia</taxon>
        <taxon>Gnathifera</taxon>
        <taxon>Rotifera</taxon>
        <taxon>Eurotatoria</taxon>
        <taxon>Bdelloidea</taxon>
        <taxon>Philodinida</taxon>
        <taxon>Philodinidae</taxon>
        <taxon>Rotaria</taxon>
    </lineage>
</organism>
<protein>
    <submittedName>
        <fullName evidence="1">Uncharacterized protein</fullName>
    </submittedName>
</protein>
<dbReference type="Proteomes" id="UP000663889">
    <property type="component" value="Unassembled WGS sequence"/>
</dbReference>
<dbReference type="EMBL" id="CAJNOU010000480">
    <property type="protein sequence ID" value="CAF1010080.1"/>
    <property type="molecule type" value="Genomic_DNA"/>
</dbReference>
<name>A0A814HH20_9BILA</name>
<sequence>MSSHQPLVACWLDQSIGEAGTHLDLKKRFENVSNRIVQWHYFDTSDTFNEFIDGNPNIKLVAIMSGHLAKCLVSLVSNRNALHSIYIFCGNKEKYISKFSDEKKVKGIFDSEDDLYRQMQIDLKNEFS</sequence>
<comment type="caution">
    <text evidence="1">The sequence shown here is derived from an EMBL/GenBank/DDBJ whole genome shotgun (WGS) entry which is preliminary data.</text>
</comment>
<accession>A0A814HH20</accession>